<dbReference type="EMBL" id="VSSQ01044090">
    <property type="protein sequence ID" value="MPM97882.1"/>
    <property type="molecule type" value="Genomic_DNA"/>
</dbReference>
<dbReference type="InterPro" id="IPR015947">
    <property type="entry name" value="PUA-like_sf"/>
</dbReference>
<dbReference type="CDD" id="cd06554">
    <property type="entry name" value="ASCH_ASC-1_like"/>
    <property type="match status" value="1"/>
</dbReference>
<proteinExistence type="predicted"/>
<name>A0A645EB50_9ZZZZ</name>
<gene>
    <name evidence="1" type="ORF">SDC9_145062</name>
</gene>
<dbReference type="SUPFAM" id="SSF88697">
    <property type="entry name" value="PUA domain-like"/>
    <property type="match status" value="1"/>
</dbReference>
<organism evidence="1">
    <name type="scientific">bioreactor metagenome</name>
    <dbReference type="NCBI Taxonomy" id="1076179"/>
    <lineage>
        <taxon>unclassified sequences</taxon>
        <taxon>metagenomes</taxon>
        <taxon>ecological metagenomes</taxon>
    </lineage>
</organism>
<dbReference type="AlphaFoldDB" id="A0A645EB50"/>
<sequence length="164" mass="18568">MKAITILQPYAELIALELKHYETRSWPTNYKGKIAIHAGKELYPITPEIKQAVEASVFYSGPFHPTYIEDWTRGAVIAIADLVDCLKIDTADTYQGNMILLYNSKGLLISQFYSSDNEITFGNYSKGRYAWKLENIQMLKAPIPAKGRQGLWNWDDAAAKSEES</sequence>
<dbReference type="Gene3D" id="2.30.130.30">
    <property type="entry name" value="Hypothetical protein"/>
    <property type="match status" value="1"/>
</dbReference>
<evidence type="ECO:0008006" key="2">
    <source>
        <dbReference type="Google" id="ProtNLM"/>
    </source>
</evidence>
<comment type="caution">
    <text evidence="1">The sequence shown here is derived from an EMBL/GenBank/DDBJ whole genome shotgun (WGS) entry which is preliminary data.</text>
</comment>
<protein>
    <recommendedName>
        <fullName evidence="2">ASCH domain-containing protein</fullName>
    </recommendedName>
</protein>
<reference evidence="1" key="1">
    <citation type="submission" date="2019-08" db="EMBL/GenBank/DDBJ databases">
        <authorList>
            <person name="Kucharzyk K."/>
            <person name="Murdoch R.W."/>
            <person name="Higgins S."/>
            <person name="Loffler F."/>
        </authorList>
    </citation>
    <scope>NUCLEOTIDE SEQUENCE</scope>
</reference>
<evidence type="ECO:0000313" key="1">
    <source>
        <dbReference type="EMBL" id="MPM97882.1"/>
    </source>
</evidence>
<accession>A0A645EB50</accession>